<proteinExistence type="inferred from homology"/>
<comment type="caution">
    <text evidence="10">The sequence shown here is derived from an EMBL/GenBank/DDBJ whole genome shotgun (WGS) entry which is preliminary data.</text>
</comment>
<feature type="non-terminal residue" evidence="10">
    <location>
        <position position="1"/>
    </location>
</feature>
<keyword evidence="11" id="KW-1185">Reference proteome</keyword>
<organism evidence="10 11">
    <name type="scientific">Mucuna pruriens</name>
    <name type="common">Velvet bean</name>
    <name type="synonym">Dolichos pruriens</name>
    <dbReference type="NCBI Taxonomy" id="157652"/>
    <lineage>
        <taxon>Eukaryota</taxon>
        <taxon>Viridiplantae</taxon>
        <taxon>Streptophyta</taxon>
        <taxon>Embryophyta</taxon>
        <taxon>Tracheophyta</taxon>
        <taxon>Spermatophyta</taxon>
        <taxon>Magnoliopsida</taxon>
        <taxon>eudicotyledons</taxon>
        <taxon>Gunneridae</taxon>
        <taxon>Pentapetalae</taxon>
        <taxon>rosids</taxon>
        <taxon>fabids</taxon>
        <taxon>Fabales</taxon>
        <taxon>Fabaceae</taxon>
        <taxon>Papilionoideae</taxon>
        <taxon>50 kb inversion clade</taxon>
        <taxon>NPAAA clade</taxon>
        <taxon>indigoferoid/millettioid clade</taxon>
        <taxon>Phaseoleae</taxon>
        <taxon>Mucuna</taxon>
    </lineage>
</organism>
<keyword evidence="7" id="KW-0408">Iron</keyword>
<protein>
    <submittedName>
        <fullName evidence="10">Uncharacterized protein</fullName>
    </submittedName>
</protein>
<comment type="subcellular location">
    <subcellularLocation>
        <location evidence="2">Membrane</location>
    </subcellularLocation>
</comment>
<dbReference type="GO" id="GO:0004497">
    <property type="term" value="F:monooxygenase activity"/>
    <property type="evidence" value="ECO:0007669"/>
    <property type="project" value="UniProtKB-KW"/>
</dbReference>
<keyword evidence="8" id="KW-0503">Monooxygenase</keyword>
<keyword evidence="9" id="KW-0472">Membrane</keyword>
<evidence type="ECO:0000256" key="5">
    <source>
        <dbReference type="ARBA" id="ARBA00022723"/>
    </source>
</evidence>
<evidence type="ECO:0000256" key="1">
    <source>
        <dbReference type="ARBA" id="ARBA00001971"/>
    </source>
</evidence>
<evidence type="ECO:0000256" key="8">
    <source>
        <dbReference type="ARBA" id="ARBA00023033"/>
    </source>
</evidence>
<comment type="similarity">
    <text evidence="3">Belongs to the cytochrome P450 family.</text>
</comment>
<evidence type="ECO:0000313" key="10">
    <source>
        <dbReference type="EMBL" id="RDX60138.1"/>
    </source>
</evidence>
<keyword evidence="5" id="KW-0479">Metal-binding</keyword>
<dbReference type="PANTHER" id="PTHR47943">
    <property type="entry name" value="CYTOCHROME P450 93A3-LIKE"/>
    <property type="match status" value="1"/>
</dbReference>
<dbReference type="Proteomes" id="UP000257109">
    <property type="component" value="Unassembled WGS sequence"/>
</dbReference>
<evidence type="ECO:0000256" key="6">
    <source>
        <dbReference type="ARBA" id="ARBA00023002"/>
    </source>
</evidence>
<reference evidence="10" key="1">
    <citation type="submission" date="2018-05" db="EMBL/GenBank/DDBJ databases">
        <title>Draft genome of Mucuna pruriens seed.</title>
        <authorList>
            <person name="Nnadi N.E."/>
            <person name="Vos R."/>
            <person name="Hasami M.H."/>
            <person name="Devisetty U.K."/>
            <person name="Aguiy J.C."/>
        </authorList>
    </citation>
    <scope>NUCLEOTIDE SEQUENCE [LARGE SCALE GENOMIC DNA]</scope>
    <source>
        <strain evidence="10">JCA_2017</strain>
    </source>
</reference>
<evidence type="ECO:0000256" key="7">
    <source>
        <dbReference type="ARBA" id="ARBA00023004"/>
    </source>
</evidence>
<dbReference type="EMBL" id="QJKJ01017091">
    <property type="protein sequence ID" value="RDX60138.1"/>
    <property type="molecule type" value="Genomic_DNA"/>
</dbReference>
<dbReference type="GO" id="GO:0046872">
    <property type="term" value="F:metal ion binding"/>
    <property type="evidence" value="ECO:0007669"/>
    <property type="project" value="UniProtKB-KW"/>
</dbReference>
<dbReference type="STRING" id="157652.A0A371E2A8"/>
<sequence>MTLSLLVDHLMKSQSTLLGSKGTWPLLNMVLFGTTCVRLVRKEKVDLLIKLPRDATNDGVVVDLGAKNDFGEEVQGSELGWEGVQGYVQLLTLVITILTLVNLTSKDESSSEKGEDKVKDFVDIMLGFFGSKNYEYHIELPNVKGIMLNMLTGSIDNSTTTIELIL</sequence>
<evidence type="ECO:0000256" key="2">
    <source>
        <dbReference type="ARBA" id="ARBA00004370"/>
    </source>
</evidence>
<dbReference type="GO" id="GO:0016020">
    <property type="term" value="C:membrane"/>
    <property type="evidence" value="ECO:0007669"/>
    <property type="project" value="UniProtKB-SubCell"/>
</dbReference>
<keyword evidence="4" id="KW-0349">Heme</keyword>
<gene>
    <name evidence="10" type="ORF">CR513_61750</name>
</gene>
<evidence type="ECO:0000256" key="4">
    <source>
        <dbReference type="ARBA" id="ARBA00022617"/>
    </source>
</evidence>
<accession>A0A371E2A8</accession>
<keyword evidence="6" id="KW-0560">Oxidoreductase</keyword>
<evidence type="ECO:0000256" key="3">
    <source>
        <dbReference type="ARBA" id="ARBA00010617"/>
    </source>
</evidence>
<dbReference type="AlphaFoldDB" id="A0A371E2A8"/>
<comment type="cofactor">
    <cofactor evidence="1">
        <name>heme</name>
        <dbReference type="ChEBI" id="CHEBI:30413"/>
    </cofactor>
</comment>
<dbReference type="PANTHER" id="PTHR47943:SF4">
    <property type="entry name" value="CYTOCHROME P450 FAMILY 71 PROTEIN"/>
    <property type="match status" value="1"/>
</dbReference>
<evidence type="ECO:0000313" key="11">
    <source>
        <dbReference type="Proteomes" id="UP000257109"/>
    </source>
</evidence>
<evidence type="ECO:0000256" key="9">
    <source>
        <dbReference type="ARBA" id="ARBA00023136"/>
    </source>
</evidence>
<name>A0A371E2A8_MUCPR</name>